<dbReference type="PANTHER" id="PTHR30204">
    <property type="entry name" value="REDOX-CYCLING DRUG-SENSING TRANSCRIPTIONAL ACTIVATOR SOXR"/>
    <property type="match status" value="1"/>
</dbReference>
<gene>
    <name evidence="5" type="ORF">AB5J56_26610</name>
</gene>
<evidence type="ECO:0000259" key="4">
    <source>
        <dbReference type="PROSITE" id="PS50937"/>
    </source>
</evidence>
<name>A0AB39PB79_9ACTN</name>
<organism evidence="5">
    <name type="scientific">Streptomyces sp. R21</name>
    <dbReference type="NCBI Taxonomy" id="3238627"/>
    <lineage>
        <taxon>Bacteria</taxon>
        <taxon>Bacillati</taxon>
        <taxon>Actinomycetota</taxon>
        <taxon>Actinomycetes</taxon>
        <taxon>Kitasatosporales</taxon>
        <taxon>Streptomycetaceae</taxon>
        <taxon>Streptomyces</taxon>
    </lineage>
</organism>
<dbReference type="Gene3D" id="1.10.1660.10">
    <property type="match status" value="1"/>
</dbReference>
<proteinExistence type="predicted"/>
<keyword evidence="1" id="KW-0805">Transcription regulation</keyword>
<dbReference type="RefSeq" id="WP_369235714.1">
    <property type="nucleotide sequence ID" value="NZ_CP163435.1"/>
</dbReference>
<reference evidence="5" key="1">
    <citation type="submission" date="2024-07" db="EMBL/GenBank/DDBJ databases">
        <authorList>
            <person name="Yu S.T."/>
        </authorList>
    </citation>
    <scope>NUCLEOTIDE SEQUENCE</scope>
    <source>
        <strain evidence="5">R21</strain>
    </source>
</reference>
<keyword evidence="2" id="KW-0238">DNA-binding</keyword>
<keyword evidence="3" id="KW-0804">Transcription</keyword>
<evidence type="ECO:0000256" key="2">
    <source>
        <dbReference type="ARBA" id="ARBA00023125"/>
    </source>
</evidence>
<feature type="domain" description="HTH merR-type" evidence="4">
    <location>
        <begin position="1"/>
        <end position="68"/>
    </location>
</feature>
<dbReference type="PANTHER" id="PTHR30204:SF94">
    <property type="entry name" value="HEAVY METAL-DEPENDENT TRANSCRIPTIONAL REGULATOR HI_0293-RELATED"/>
    <property type="match status" value="1"/>
</dbReference>
<dbReference type="InterPro" id="IPR009061">
    <property type="entry name" value="DNA-bd_dom_put_sf"/>
</dbReference>
<dbReference type="PROSITE" id="PS50937">
    <property type="entry name" value="HTH_MERR_2"/>
    <property type="match status" value="1"/>
</dbReference>
<dbReference type="GO" id="GO:0003700">
    <property type="term" value="F:DNA-binding transcription factor activity"/>
    <property type="evidence" value="ECO:0007669"/>
    <property type="project" value="InterPro"/>
</dbReference>
<dbReference type="SMART" id="SM00422">
    <property type="entry name" value="HTH_MERR"/>
    <property type="match status" value="1"/>
</dbReference>
<dbReference type="AlphaFoldDB" id="A0AB39PB79"/>
<evidence type="ECO:0000313" key="5">
    <source>
        <dbReference type="EMBL" id="XDQ28048.1"/>
    </source>
</evidence>
<dbReference type="SUPFAM" id="SSF46955">
    <property type="entry name" value="Putative DNA-binding domain"/>
    <property type="match status" value="1"/>
</dbReference>
<dbReference type="GO" id="GO:0003677">
    <property type="term" value="F:DNA binding"/>
    <property type="evidence" value="ECO:0007669"/>
    <property type="project" value="UniProtKB-KW"/>
</dbReference>
<accession>A0AB39PB79</accession>
<sequence length="122" mass="13022">MRIGELARVTGASPRALRHYEEAGLIDARRAANGYRLYDEGTVTRVRNIRHLLVGGLTVDDVRAFLPCLDGDITAGTMSAKALQVALKRLAVIDERIAAQTAVRERLAAALREAGAAGLGQG</sequence>
<dbReference type="Pfam" id="PF13411">
    <property type="entry name" value="MerR_1"/>
    <property type="match status" value="1"/>
</dbReference>
<dbReference type="CDD" id="cd01282">
    <property type="entry name" value="HTH_MerR-like_sg3"/>
    <property type="match status" value="1"/>
</dbReference>
<evidence type="ECO:0000256" key="3">
    <source>
        <dbReference type="ARBA" id="ARBA00023163"/>
    </source>
</evidence>
<protein>
    <submittedName>
        <fullName evidence="5">MerR family transcriptional regulator</fullName>
    </submittedName>
</protein>
<dbReference type="InterPro" id="IPR000551">
    <property type="entry name" value="MerR-type_HTH_dom"/>
</dbReference>
<dbReference type="EMBL" id="CP163435">
    <property type="protein sequence ID" value="XDQ28048.1"/>
    <property type="molecule type" value="Genomic_DNA"/>
</dbReference>
<dbReference type="InterPro" id="IPR047057">
    <property type="entry name" value="MerR_fam"/>
</dbReference>
<dbReference type="PRINTS" id="PR00040">
    <property type="entry name" value="HTHMERR"/>
</dbReference>
<evidence type="ECO:0000256" key="1">
    <source>
        <dbReference type="ARBA" id="ARBA00023015"/>
    </source>
</evidence>